<dbReference type="HOGENOM" id="CLU_030988_2_3_1"/>
<evidence type="ECO:0000256" key="2">
    <source>
        <dbReference type="ARBA" id="ARBA00022679"/>
    </source>
</evidence>
<evidence type="ECO:0000256" key="1">
    <source>
        <dbReference type="ARBA" id="ARBA00012486"/>
    </source>
</evidence>
<dbReference type="EC" id="2.3.2.23" evidence="1"/>
<organism evidence="8 9">
    <name type="scientific">Botryobasidium botryosum (strain FD-172 SS1)</name>
    <dbReference type="NCBI Taxonomy" id="930990"/>
    <lineage>
        <taxon>Eukaryota</taxon>
        <taxon>Fungi</taxon>
        <taxon>Dikarya</taxon>
        <taxon>Basidiomycota</taxon>
        <taxon>Agaricomycotina</taxon>
        <taxon>Agaricomycetes</taxon>
        <taxon>Cantharellales</taxon>
        <taxon>Botryobasidiaceae</taxon>
        <taxon>Botryobasidium</taxon>
    </lineage>
</organism>
<keyword evidence="2" id="KW-0808">Transferase</keyword>
<dbReference type="OrthoDB" id="7851174at2759"/>
<feature type="compositionally biased region" description="Pro residues" evidence="6">
    <location>
        <begin position="162"/>
        <end position="173"/>
    </location>
</feature>
<keyword evidence="4" id="KW-0833">Ubl conjugation pathway</keyword>
<evidence type="ECO:0000313" key="9">
    <source>
        <dbReference type="Proteomes" id="UP000027195"/>
    </source>
</evidence>
<evidence type="ECO:0000256" key="3">
    <source>
        <dbReference type="ARBA" id="ARBA00022741"/>
    </source>
</evidence>
<dbReference type="FunFam" id="3.10.110.10:FF:000060">
    <property type="entry name" value="Ubiquitin conjugating enzyme (UbcB)"/>
    <property type="match status" value="1"/>
</dbReference>
<reference evidence="9" key="1">
    <citation type="journal article" date="2014" name="Proc. Natl. Acad. Sci. U.S.A.">
        <title>Extensive sampling of basidiomycete genomes demonstrates inadequacy of the white-rot/brown-rot paradigm for wood decay fungi.</title>
        <authorList>
            <person name="Riley R."/>
            <person name="Salamov A.A."/>
            <person name="Brown D.W."/>
            <person name="Nagy L.G."/>
            <person name="Floudas D."/>
            <person name="Held B.W."/>
            <person name="Levasseur A."/>
            <person name="Lombard V."/>
            <person name="Morin E."/>
            <person name="Otillar R."/>
            <person name="Lindquist E.A."/>
            <person name="Sun H."/>
            <person name="LaButti K.M."/>
            <person name="Schmutz J."/>
            <person name="Jabbour D."/>
            <person name="Luo H."/>
            <person name="Baker S.E."/>
            <person name="Pisabarro A.G."/>
            <person name="Walton J.D."/>
            <person name="Blanchette R.A."/>
            <person name="Henrissat B."/>
            <person name="Martin F."/>
            <person name="Cullen D."/>
            <person name="Hibbett D.S."/>
            <person name="Grigoriev I.V."/>
        </authorList>
    </citation>
    <scope>NUCLEOTIDE SEQUENCE [LARGE SCALE GENOMIC DNA]</scope>
    <source>
        <strain evidence="9">FD-172 SS1</strain>
    </source>
</reference>
<accession>A0A067M6N4</accession>
<dbReference type="GO" id="GO:0005524">
    <property type="term" value="F:ATP binding"/>
    <property type="evidence" value="ECO:0007669"/>
    <property type="project" value="UniProtKB-KW"/>
</dbReference>
<gene>
    <name evidence="8" type="ORF">BOTBODRAFT_38739</name>
</gene>
<proteinExistence type="predicted"/>
<protein>
    <recommendedName>
        <fullName evidence="1">E2 ubiquitin-conjugating enzyme</fullName>
        <ecNumber evidence="1">2.3.2.23</ecNumber>
    </recommendedName>
</protein>
<dbReference type="AlphaFoldDB" id="A0A067M6N4"/>
<evidence type="ECO:0000313" key="8">
    <source>
        <dbReference type="EMBL" id="KDQ07542.1"/>
    </source>
</evidence>
<feature type="region of interest" description="Disordered" evidence="6">
    <location>
        <begin position="160"/>
        <end position="264"/>
    </location>
</feature>
<feature type="domain" description="UBC core" evidence="7">
    <location>
        <begin position="16"/>
        <end position="162"/>
    </location>
</feature>
<dbReference type="STRING" id="930990.A0A067M6N4"/>
<dbReference type="Gene3D" id="3.10.110.10">
    <property type="entry name" value="Ubiquitin Conjugating Enzyme"/>
    <property type="match status" value="1"/>
</dbReference>
<evidence type="ECO:0000256" key="6">
    <source>
        <dbReference type="SAM" id="MobiDB-lite"/>
    </source>
</evidence>
<dbReference type="Pfam" id="PF00179">
    <property type="entry name" value="UQ_con"/>
    <property type="match status" value="1"/>
</dbReference>
<evidence type="ECO:0000259" key="7">
    <source>
        <dbReference type="PROSITE" id="PS50127"/>
    </source>
</evidence>
<dbReference type="SMART" id="SM00212">
    <property type="entry name" value="UBCc"/>
    <property type="match status" value="1"/>
</dbReference>
<sequence>MMRPKSGPSSNTPSSMTVKRIYREISDLKKEDMGKMTLAPTEASMFEWKGTIPGPEGSVYEGGMFNLTITIPNDYPFTSPRVMFTTRIYHMNISPQGNICLDILKTNWSPALSLFKVMLSISSLLTDPNPKDPLVPSIASEYTRRRAAHDQTARMWVQLYALPPPPPPPPSPPRKVVEKTTSRKSKGKAPARSVPSAAIDLLSDDGPIVISDEEGDVGSKSKPEAATAATAKGKRKREDEQLAGGSKRGASSRDGNREVIVIDD</sequence>
<dbReference type="EMBL" id="KL198105">
    <property type="protein sequence ID" value="KDQ07542.1"/>
    <property type="molecule type" value="Genomic_DNA"/>
</dbReference>
<dbReference type="PANTHER" id="PTHR24068">
    <property type="entry name" value="UBIQUITIN-CONJUGATING ENZYME E2"/>
    <property type="match status" value="1"/>
</dbReference>
<keyword evidence="3" id="KW-0547">Nucleotide-binding</keyword>
<dbReference type="SUPFAM" id="SSF54495">
    <property type="entry name" value="UBC-like"/>
    <property type="match status" value="1"/>
</dbReference>
<keyword evidence="9" id="KW-1185">Reference proteome</keyword>
<dbReference type="InterPro" id="IPR016135">
    <property type="entry name" value="UBQ-conjugating_enzyme/RWD"/>
</dbReference>
<dbReference type="GO" id="GO:0061631">
    <property type="term" value="F:ubiquitin conjugating enzyme activity"/>
    <property type="evidence" value="ECO:0007669"/>
    <property type="project" value="UniProtKB-EC"/>
</dbReference>
<dbReference type="PROSITE" id="PS50127">
    <property type="entry name" value="UBC_2"/>
    <property type="match status" value="1"/>
</dbReference>
<name>A0A067M6N4_BOTB1</name>
<dbReference type="InterPro" id="IPR000608">
    <property type="entry name" value="UBC"/>
</dbReference>
<keyword evidence="5" id="KW-0067">ATP-binding</keyword>
<evidence type="ECO:0000256" key="5">
    <source>
        <dbReference type="ARBA" id="ARBA00022840"/>
    </source>
</evidence>
<dbReference type="Proteomes" id="UP000027195">
    <property type="component" value="Unassembled WGS sequence"/>
</dbReference>
<evidence type="ECO:0000256" key="4">
    <source>
        <dbReference type="ARBA" id="ARBA00022786"/>
    </source>
</evidence>
<dbReference type="InParanoid" id="A0A067M6N4"/>